<dbReference type="EMBL" id="KN882089">
    <property type="protein sequence ID" value="KIY44543.1"/>
    <property type="molecule type" value="Genomic_DNA"/>
</dbReference>
<feature type="region of interest" description="Disordered" evidence="1">
    <location>
        <begin position="172"/>
        <end position="232"/>
    </location>
</feature>
<feature type="compositionally biased region" description="Low complexity" evidence="1">
    <location>
        <begin position="293"/>
        <end position="304"/>
    </location>
</feature>
<evidence type="ECO:0000256" key="1">
    <source>
        <dbReference type="SAM" id="MobiDB-lite"/>
    </source>
</evidence>
<protein>
    <submittedName>
        <fullName evidence="2">Uncharacterized protein</fullName>
    </submittedName>
</protein>
<reference evidence="2 3" key="1">
    <citation type="journal article" date="2015" name="Fungal Genet. Biol.">
        <title>Evolution of novel wood decay mechanisms in Agaricales revealed by the genome sequences of Fistulina hepatica and Cylindrobasidium torrendii.</title>
        <authorList>
            <person name="Floudas D."/>
            <person name="Held B.W."/>
            <person name="Riley R."/>
            <person name="Nagy L.G."/>
            <person name="Koehler G."/>
            <person name="Ransdell A.S."/>
            <person name="Younus H."/>
            <person name="Chow J."/>
            <person name="Chiniquy J."/>
            <person name="Lipzen A."/>
            <person name="Tritt A."/>
            <person name="Sun H."/>
            <person name="Haridas S."/>
            <person name="LaButti K."/>
            <person name="Ohm R.A."/>
            <person name="Kues U."/>
            <person name="Blanchette R.A."/>
            <person name="Grigoriev I.V."/>
            <person name="Minto R.E."/>
            <person name="Hibbett D.S."/>
        </authorList>
    </citation>
    <scope>NUCLEOTIDE SEQUENCE [LARGE SCALE GENOMIC DNA]</scope>
    <source>
        <strain evidence="2 3">ATCC 64428</strain>
    </source>
</reference>
<dbReference type="PANTHER" id="PTHR28027:SF2">
    <property type="entry name" value="TRANSCRIPTIONAL REGULATOR MIT1"/>
    <property type="match status" value="1"/>
</dbReference>
<feature type="compositionally biased region" description="Polar residues" evidence="1">
    <location>
        <begin position="185"/>
        <end position="194"/>
    </location>
</feature>
<dbReference type="Pfam" id="PF09729">
    <property type="entry name" value="Gti1_Pac2"/>
    <property type="match status" value="1"/>
</dbReference>
<dbReference type="GO" id="GO:0003677">
    <property type="term" value="F:DNA binding"/>
    <property type="evidence" value="ECO:0007669"/>
    <property type="project" value="TreeGrafter"/>
</dbReference>
<dbReference type="PANTHER" id="PTHR28027">
    <property type="entry name" value="TRANSCRIPTIONAL REGULATOR MIT1"/>
    <property type="match status" value="1"/>
</dbReference>
<evidence type="ECO:0000313" key="2">
    <source>
        <dbReference type="EMBL" id="KIY44543.1"/>
    </source>
</evidence>
<feature type="compositionally biased region" description="Polar residues" evidence="1">
    <location>
        <begin position="210"/>
        <end position="226"/>
    </location>
</feature>
<keyword evidence="3" id="KW-1185">Reference proteome</keyword>
<dbReference type="Proteomes" id="UP000054144">
    <property type="component" value="Unassembled WGS sequence"/>
</dbReference>
<accession>A0A0D7A165</accession>
<feature type="region of interest" description="Disordered" evidence="1">
    <location>
        <begin position="283"/>
        <end position="314"/>
    </location>
</feature>
<name>A0A0D7A165_9AGAR</name>
<organism evidence="2 3">
    <name type="scientific">Fistulina hepatica ATCC 64428</name>
    <dbReference type="NCBI Taxonomy" id="1128425"/>
    <lineage>
        <taxon>Eukaryota</taxon>
        <taxon>Fungi</taxon>
        <taxon>Dikarya</taxon>
        <taxon>Basidiomycota</taxon>
        <taxon>Agaricomycotina</taxon>
        <taxon>Agaricomycetes</taxon>
        <taxon>Agaricomycetidae</taxon>
        <taxon>Agaricales</taxon>
        <taxon>Fistulinaceae</taxon>
        <taxon>Fistulina</taxon>
    </lineage>
</organism>
<gene>
    <name evidence="2" type="ORF">FISHEDRAFT_61820</name>
</gene>
<dbReference type="AlphaFoldDB" id="A0A0D7A165"/>
<proteinExistence type="predicted"/>
<sequence length="458" mass="51190">MRKHEDQSLSRSIDDARRVMHAVSCKILPMIHRRLNEYERANIKTGHVYVYKETTARTSGGIGIERWTDSYRWKASVNKEDFLYYTEDREYLNRPQPFSRLRRAIIQSPRTGGSYTFIITSSPLVKQTFTARVQLDDSPVVEKWHLIAYYAEEDQDKLDTVDTRQALKSLVVPPENYTPARKSRSTFASRTSSNQRKRKVAPIAPAPISLTASTMPGASSDRSMPSSELRDCSPSIPPLPFVALSSHADNQYPSLPEANAPPPLEYAIYPSQVNPSSLPLANVPMQSQPAYDSPSSATSTTCYSPTPPPPEPEYDSAACGTYDHNNFFMPNILRSCPPTQLIGRTLPSPEFNAALTQSYRDGYYCYAFPGMPDPRIVVMPMTRNEVDEEYLTTLNNTQQPDDNVIYDVNSYSNYGFTKSPAYGDSACTISDNFVGQVRSSASNANIYTNGNSAFYGNA</sequence>
<evidence type="ECO:0000313" key="3">
    <source>
        <dbReference type="Proteomes" id="UP000054144"/>
    </source>
</evidence>
<dbReference type="InterPro" id="IPR018608">
    <property type="entry name" value="Gti1/Pac2"/>
</dbReference>